<keyword evidence="2" id="KW-1185">Reference proteome</keyword>
<gene>
    <name evidence="1" type="ORF">C7459_107139</name>
</gene>
<evidence type="ECO:0000313" key="1">
    <source>
        <dbReference type="EMBL" id="PWK13471.1"/>
    </source>
</evidence>
<reference evidence="1 2" key="1">
    <citation type="submission" date="2018-05" db="EMBL/GenBank/DDBJ databases">
        <title>Genomic Encyclopedia of Type Strains, Phase IV (KMG-IV): sequencing the most valuable type-strain genomes for metagenomic binning, comparative biology and taxonomic classification.</title>
        <authorList>
            <person name="Goeker M."/>
        </authorList>
    </citation>
    <scope>NUCLEOTIDE SEQUENCE [LARGE SCALE GENOMIC DNA]</scope>
    <source>
        <strain evidence="1 2">DSM 18773</strain>
    </source>
</reference>
<dbReference type="RefSeq" id="WP_109688757.1">
    <property type="nucleotide sequence ID" value="NZ_QGGL01000007.1"/>
</dbReference>
<protein>
    <submittedName>
        <fullName evidence="1">Uncharacterized protein</fullName>
    </submittedName>
</protein>
<comment type="caution">
    <text evidence="1">The sequence shown here is derived from an EMBL/GenBank/DDBJ whole genome shotgun (WGS) entry which is preliminary data.</text>
</comment>
<name>A0A316DAF0_9BACL</name>
<organism evidence="1 2">
    <name type="scientific">Tumebacillus permanentifrigoris</name>
    <dbReference type="NCBI Taxonomy" id="378543"/>
    <lineage>
        <taxon>Bacteria</taxon>
        <taxon>Bacillati</taxon>
        <taxon>Bacillota</taxon>
        <taxon>Bacilli</taxon>
        <taxon>Bacillales</taxon>
        <taxon>Alicyclobacillaceae</taxon>
        <taxon>Tumebacillus</taxon>
    </lineage>
</organism>
<evidence type="ECO:0000313" key="2">
    <source>
        <dbReference type="Proteomes" id="UP000245634"/>
    </source>
</evidence>
<sequence length="264" mass="31064">MFIPSQEKMLITSNDDFLLLKELRNELDRNLVYMGLPGPLINDLLTWSEVLSDCICFEKNEKEKDQIIRSLYISELTKRLRFKVICADVEEYLINRMQYYDTPTFDLVNLDYFGPPIVLTKDGSSNRVSSWEKLFTFQTERKRSEPFVLFITTSVRNKDEGEIDKMLEDMKHEAPDILIPHNAPGYEHLKMKLLIPYLLRSAASREKWDLELKYCHTYLSKTSRMVHFAFRAEPSQSRLVTRHKQSLIDISNLDMLDITSNYSD</sequence>
<accession>A0A316DAF0</accession>
<proteinExistence type="predicted"/>
<dbReference type="EMBL" id="QGGL01000007">
    <property type="protein sequence ID" value="PWK13471.1"/>
    <property type="molecule type" value="Genomic_DNA"/>
</dbReference>
<dbReference type="AlphaFoldDB" id="A0A316DAF0"/>
<dbReference type="Proteomes" id="UP000245634">
    <property type="component" value="Unassembled WGS sequence"/>
</dbReference>